<name>A0ABV5I164_9RHOB</name>
<evidence type="ECO:0000313" key="1">
    <source>
        <dbReference type="EMBL" id="MFB9150423.1"/>
    </source>
</evidence>
<protein>
    <submittedName>
        <fullName evidence="1">Uncharacterized protein</fullName>
    </submittedName>
</protein>
<sequence length="217" mass="23407">MLAAALATAAVASTAETLRCTAGTVTAVADDPALAQRICRHSETALAAFAACDFPALAAVTITAVTKTERGCLGLYHCGIDRIDVLTPEAMQAMRASDSIFREVPIGPFFASVIRHELSHALYDRTPCPYGDCLATSEYFAYTQQIAGLPEAHRHRIEARQTPDEPGNRASVSAIMLMMNPNRFALNAWTHLSARGDACAYSRQILDGTVLFDRPHP</sequence>
<comment type="caution">
    <text evidence="1">The sequence shown here is derived from an EMBL/GenBank/DDBJ whole genome shotgun (WGS) entry which is preliminary data.</text>
</comment>
<reference evidence="1 2" key="1">
    <citation type="submission" date="2024-09" db="EMBL/GenBank/DDBJ databases">
        <authorList>
            <person name="Sun Q."/>
            <person name="Mori K."/>
        </authorList>
    </citation>
    <scope>NUCLEOTIDE SEQUENCE [LARGE SCALE GENOMIC DNA]</scope>
    <source>
        <strain evidence="1 2">CECT 9424</strain>
    </source>
</reference>
<gene>
    <name evidence="1" type="ORF">ACFFU4_11760</name>
</gene>
<organism evidence="1 2">
    <name type="scientific">Roseovarius ramblicola</name>
    <dbReference type="NCBI Taxonomy" id="2022336"/>
    <lineage>
        <taxon>Bacteria</taxon>
        <taxon>Pseudomonadati</taxon>
        <taxon>Pseudomonadota</taxon>
        <taxon>Alphaproteobacteria</taxon>
        <taxon>Rhodobacterales</taxon>
        <taxon>Roseobacteraceae</taxon>
        <taxon>Roseovarius</taxon>
    </lineage>
</organism>
<evidence type="ECO:0000313" key="2">
    <source>
        <dbReference type="Proteomes" id="UP001589670"/>
    </source>
</evidence>
<dbReference type="Proteomes" id="UP001589670">
    <property type="component" value="Unassembled WGS sequence"/>
</dbReference>
<accession>A0ABV5I164</accession>
<dbReference type="RefSeq" id="WP_377069961.1">
    <property type="nucleotide sequence ID" value="NZ_JBHMEC010000017.1"/>
</dbReference>
<proteinExistence type="predicted"/>
<dbReference type="EMBL" id="JBHMEC010000017">
    <property type="protein sequence ID" value="MFB9150423.1"/>
    <property type="molecule type" value="Genomic_DNA"/>
</dbReference>
<keyword evidence="2" id="KW-1185">Reference proteome</keyword>